<dbReference type="Proteomes" id="UP000229897">
    <property type="component" value="Chromosome"/>
</dbReference>
<dbReference type="PANTHER" id="PTHR42852">
    <property type="entry name" value="THIOL:DISULFIDE INTERCHANGE PROTEIN DSBE"/>
    <property type="match status" value="1"/>
</dbReference>
<dbReference type="InterPro" id="IPR036249">
    <property type="entry name" value="Thioredoxin-like_sf"/>
</dbReference>
<dbReference type="Pfam" id="PF17991">
    <property type="entry name" value="Thioredoxin_10"/>
    <property type="match status" value="1"/>
</dbReference>
<accession>A0A2D2DIV0</accession>
<feature type="domain" description="Thioredoxin" evidence="2">
    <location>
        <begin position="32"/>
        <end position="183"/>
    </location>
</feature>
<evidence type="ECO:0000313" key="4">
    <source>
        <dbReference type="Proteomes" id="UP000229897"/>
    </source>
</evidence>
<feature type="chain" id="PRO_5013844080" description="Thioredoxin domain-containing protein" evidence="1">
    <location>
        <begin position="29"/>
        <end position="358"/>
    </location>
</feature>
<dbReference type="InterPro" id="IPR013766">
    <property type="entry name" value="Thioredoxin_domain"/>
</dbReference>
<reference evidence="3" key="1">
    <citation type="submission" date="2017-10" db="EMBL/GenBank/DDBJ databases">
        <title>Massilia psychrophilum sp. nov., a novel purple-pigmented bacterium isolated from Tianshan glacier, Xinjiang Municipality, China.</title>
        <authorList>
            <person name="Wang H."/>
        </authorList>
    </citation>
    <scope>NUCLEOTIDE SEQUENCE [LARGE SCALE GENOMIC DNA]</scope>
    <source>
        <strain evidence="3">B2</strain>
    </source>
</reference>
<evidence type="ECO:0000313" key="3">
    <source>
        <dbReference type="EMBL" id="ATQ74913.1"/>
    </source>
</evidence>
<sequence>MNRYSMAALAIAVTLGVATLSMPAGSRAANAGPYSSNLPVQGAMPGFDGAVTWLNSAPLTPAQLRGKVVLVDFWTYSCINCIRTVPYVRAWADKYRGQGLAVVGVHTPEFKFEEDLTNVSAAVARFQINFPVAVDSHHRIWQAWGNRAWPAWYLVDANGKIRYRQLGEGGYDKLERAIQSLLAEARGGPVDTTLVAPPMPAEQLAPDLRQLDSAETYVGYSRATNFRSPERVRSGVPHDYSVGALALNQWGLSGRWTVNAESAVAAQAGSGVTHQFSARDLHLVMGAGAPGRRARIKVTIDGRAPGADHGADIDADGNGLVTDTRLYQLIRQSGTVRQRRVEIRFLDSGADVYAFTFG</sequence>
<dbReference type="Gene3D" id="3.40.30.10">
    <property type="entry name" value="Glutaredoxin"/>
    <property type="match status" value="1"/>
</dbReference>
<dbReference type="PANTHER" id="PTHR42852:SF13">
    <property type="entry name" value="PROTEIN DIPZ"/>
    <property type="match status" value="1"/>
</dbReference>
<protein>
    <recommendedName>
        <fullName evidence="2">Thioredoxin domain-containing protein</fullName>
    </recommendedName>
</protein>
<dbReference type="SUPFAM" id="SSF52833">
    <property type="entry name" value="Thioredoxin-like"/>
    <property type="match status" value="1"/>
</dbReference>
<proteinExistence type="predicted"/>
<dbReference type="OrthoDB" id="9811352at2"/>
<gene>
    <name evidence="3" type="ORF">CR152_10540</name>
</gene>
<evidence type="ECO:0000256" key="1">
    <source>
        <dbReference type="SAM" id="SignalP"/>
    </source>
</evidence>
<dbReference type="KEGG" id="mass:CR152_10540"/>
<evidence type="ECO:0000259" key="2">
    <source>
        <dbReference type="PROSITE" id="PS51352"/>
    </source>
</evidence>
<dbReference type="EMBL" id="CP024608">
    <property type="protein sequence ID" value="ATQ74913.1"/>
    <property type="molecule type" value="Genomic_DNA"/>
</dbReference>
<dbReference type="GO" id="GO:0016491">
    <property type="term" value="F:oxidoreductase activity"/>
    <property type="evidence" value="ECO:0007669"/>
    <property type="project" value="InterPro"/>
</dbReference>
<dbReference type="Pfam" id="PF08534">
    <property type="entry name" value="Redoxin"/>
    <property type="match status" value="1"/>
</dbReference>
<dbReference type="InterPro" id="IPR013740">
    <property type="entry name" value="Redoxin"/>
</dbReference>
<feature type="signal peptide" evidence="1">
    <location>
        <begin position="1"/>
        <end position="28"/>
    </location>
</feature>
<dbReference type="InterPro" id="IPR041017">
    <property type="entry name" value="Thioredoxin_10"/>
</dbReference>
<dbReference type="AlphaFoldDB" id="A0A2D2DIV0"/>
<dbReference type="RefSeq" id="WP_099874888.1">
    <property type="nucleotide sequence ID" value="NZ_CP024608.1"/>
</dbReference>
<keyword evidence="1" id="KW-0732">Signal</keyword>
<name>A0A2D2DIV0_9BURK</name>
<dbReference type="PROSITE" id="PS51352">
    <property type="entry name" value="THIOREDOXIN_2"/>
    <property type="match status" value="1"/>
</dbReference>
<dbReference type="Gene3D" id="2.60.120.260">
    <property type="entry name" value="Galactose-binding domain-like"/>
    <property type="match status" value="1"/>
</dbReference>
<keyword evidence="4" id="KW-1185">Reference proteome</keyword>
<organism evidence="3 4">
    <name type="scientific">Massilia violaceinigra</name>
    <dbReference type="NCBI Taxonomy" id="2045208"/>
    <lineage>
        <taxon>Bacteria</taxon>
        <taxon>Pseudomonadati</taxon>
        <taxon>Pseudomonadota</taxon>
        <taxon>Betaproteobacteria</taxon>
        <taxon>Burkholderiales</taxon>
        <taxon>Oxalobacteraceae</taxon>
        <taxon>Telluria group</taxon>
        <taxon>Massilia</taxon>
    </lineage>
</organism>
<dbReference type="InterPro" id="IPR050553">
    <property type="entry name" value="Thioredoxin_ResA/DsbE_sf"/>
</dbReference>